<feature type="transmembrane region" description="Helical" evidence="1">
    <location>
        <begin position="68"/>
        <end position="88"/>
    </location>
</feature>
<dbReference type="RefSeq" id="WP_169529348.1">
    <property type="nucleotide sequence ID" value="NZ_JABBGH010000001.1"/>
</dbReference>
<feature type="transmembrane region" description="Helical" evidence="1">
    <location>
        <begin position="12"/>
        <end position="31"/>
    </location>
</feature>
<dbReference type="EMBL" id="JABBGH010000001">
    <property type="protein sequence ID" value="NML64021.1"/>
    <property type="molecule type" value="Genomic_DNA"/>
</dbReference>
<protein>
    <submittedName>
        <fullName evidence="2">Uncharacterized protein</fullName>
    </submittedName>
</protein>
<evidence type="ECO:0000256" key="1">
    <source>
        <dbReference type="SAM" id="Phobius"/>
    </source>
</evidence>
<reference evidence="2 3" key="1">
    <citation type="submission" date="2020-04" db="EMBL/GenBank/DDBJ databases">
        <title>Hymenobacter polaris sp. nov., isolated from Arctic soil.</title>
        <authorList>
            <person name="Dahal R.H."/>
        </authorList>
    </citation>
    <scope>NUCLEOTIDE SEQUENCE [LARGE SCALE GENOMIC DNA]</scope>
    <source>
        <strain evidence="2 3">RP-2-7</strain>
    </source>
</reference>
<accession>A0A7Y0FL54</accession>
<evidence type="ECO:0000313" key="2">
    <source>
        <dbReference type="EMBL" id="NML64021.1"/>
    </source>
</evidence>
<dbReference type="AlphaFoldDB" id="A0A7Y0FL54"/>
<name>A0A7Y0FL54_9BACT</name>
<dbReference type="Proteomes" id="UP000559626">
    <property type="component" value="Unassembled WGS sequence"/>
</dbReference>
<gene>
    <name evidence="2" type="ORF">HHL22_02270</name>
</gene>
<organism evidence="2 3">
    <name type="scientific">Hymenobacter polaris</name>
    <dbReference type="NCBI Taxonomy" id="2682546"/>
    <lineage>
        <taxon>Bacteria</taxon>
        <taxon>Pseudomonadati</taxon>
        <taxon>Bacteroidota</taxon>
        <taxon>Cytophagia</taxon>
        <taxon>Cytophagales</taxon>
        <taxon>Hymenobacteraceae</taxon>
        <taxon>Hymenobacter</taxon>
    </lineage>
</organism>
<comment type="caution">
    <text evidence="2">The sequence shown here is derived from an EMBL/GenBank/DDBJ whole genome shotgun (WGS) entry which is preliminary data.</text>
</comment>
<sequence length="95" mass="9931">MEPHQPTPANHVLRNNLLGVLAAAVLLGALAPSTQGGSAFLFAGIYGVQVVVNLVLGFTHLGRQPAPYFLSALLVLLIGFGACSYMVMSNLGNMH</sequence>
<feature type="transmembrane region" description="Helical" evidence="1">
    <location>
        <begin position="37"/>
        <end position="56"/>
    </location>
</feature>
<keyword evidence="1" id="KW-1133">Transmembrane helix</keyword>
<keyword evidence="1" id="KW-0472">Membrane</keyword>
<evidence type="ECO:0000313" key="3">
    <source>
        <dbReference type="Proteomes" id="UP000559626"/>
    </source>
</evidence>
<keyword evidence="1" id="KW-0812">Transmembrane</keyword>
<proteinExistence type="predicted"/>
<keyword evidence="3" id="KW-1185">Reference proteome</keyword>